<evidence type="ECO:0000313" key="1">
    <source>
        <dbReference type="EMBL" id="GEX96291.1"/>
    </source>
</evidence>
<reference evidence="1" key="1">
    <citation type="journal article" date="2019" name="Sci. Rep.">
        <title>Draft genome of Tanacetum cinerariifolium, the natural source of mosquito coil.</title>
        <authorList>
            <person name="Yamashiro T."/>
            <person name="Shiraishi A."/>
            <person name="Satake H."/>
            <person name="Nakayama K."/>
        </authorList>
    </citation>
    <scope>NUCLEOTIDE SEQUENCE</scope>
</reference>
<gene>
    <name evidence="1" type="ORF">Tci_368266</name>
</gene>
<organism evidence="1">
    <name type="scientific">Tanacetum cinerariifolium</name>
    <name type="common">Dalmatian daisy</name>
    <name type="synonym">Chrysanthemum cinerariifolium</name>
    <dbReference type="NCBI Taxonomy" id="118510"/>
    <lineage>
        <taxon>Eukaryota</taxon>
        <taxon>Viridiplantae</taxon>
        <taxon>Streptophyta</taxon>
        <taxon>Embryophyta</taxon>
        <taxon>Tracheophyta</taxon>
        <taxon>Spermatophyta</taxon>
        <taxon>Magnoliopsida</taxon>
        <taxon>eudicotyledons</taxon>
        <taxon>Gunneridae</taxon>
        <taxon>Pentapetalae</taxon>
        <taxon>asterids</taxon>
        <taxon>campanulids</taxon>
        <taxon>Asterales</taxon>
        <taxon>Asteraceae</taxon>
        <taxon>Asteroideae</taxon>
        <taxon>Anthemideae</taxon>
        <taxon>Anthemidinae</taxon>
        <taxon>Tanacetum</taxon>
    </lineage>
</organism>
<protein>
    <recommendedName>
        <fullName evidence="2">Reverse transcriptase domain-containing protein</fullName>
    </recommendedName>
</protein>
<dbReference type="EMBL" id="BKCJ010142006">
    <property type="protein sequence ID" value="GEX96291.1"/>
    <property type="molecule type" value="Genomic_DNA"/>
</dbReference>
<sequence length="331" mass="37573">MREKGCASWVRGKGIWGGRERGMGTVQVSCRCTGVAVGKGVFLVGMEVEDNYKENTIPLRDIISQLPSSIVITTSPLVLPVEDPEDSLIIGNEELSTIPKKETDRVIKSSVEDFVPIPSESEDTSRVIVSVIYLREDNVKIYSNLLFEFDDEYLSSDQNPLFDKVLEEIKSKASYDYNLDEPALLVTHLFDSNEDECLDPEGDVDEINAFDISLDFKDDFYDSKGDVLYLESLLSEDTTPNLPPEVFLDRDSRSLSDINDSEIMVKVFVLGIPMNFFSPTYVSLPFKDRHYLFFTYAIRIFLPYFTYPMDSPFLLSFGSEDTIFNPDIFAF</sequence>
<comment type="caution">
    <text evidence="1">The sequence shown here is derived from an EMBL/GenBank/DDBJ whole genome shotgun (WGS) entry which is preliminary data.</text>
</comment>
<evidence type="ECO:0008006" key="2">
    <source>
        <dbReference type="Google" id="ProtNLM"/>
    </source>
</evidence>
<accession>A0A699HDY6</accession>
<proteinExistence type="predicted"/>
<name>A0A699HDY6_TANCI</name>
<dbReference type="AlphaFoldDB" id="A0A699HDY6"/>